<dbReference type="Gene3D" id="3.60.15.10">
    <property type="entry name" value="Ribonuclease Z/Hydroxyacylglutathione hydrolase-like"/>
    <property type="match status" value="1"/>
</dbReference>
<accession>C1DYQ5</accession>
<keyword evidence="5" id="KW-0809">Transit peptide</keyword>
<dbReference type="GO" id="GO:0046872">
    <property type="term" value="F:metal ion binding"/>
    <property type="evidence" value="ECO:0007669"/>
    <property type="project" value="UniProtKB-KW"/>
</dbReference>
<dbReference type="OMA" id="ICCYSAT"/>
<dbReference type="AlphaFoldDB" id="C1DYQ5"/>
<evidence type="ECO:0000256" key="9">
    <source>
        <dbReference type="ARBA" id="ARBA00023004"/>
    </source>
</evidence>
<comment type="subcellular location">
    <subcellularLocation>
        <location evidence="2">Mitochondrion</location>
    </subcellularLocation>
</comment>
<keyword evidence="16" id="KW-1185">Reference proteome</keyword>
<reference evidence="15 16" key="1">
    <citation type="journal article" date="2009" name="Science">
        <title>Green evolution and dynamic adaptations revealed by genomes of the marine picoeukaryotes Micromonas.</title>
        <authorList>
            <person name="Worden A.Z."/>
            <person name="Lee J.H."/>
            <person name="Mock T."/>
            <person name="Rouze P."/>
            <person name="Simmons M.P."/>
            <person name="Aerts A.L."/>
            <person name="Allen A.E."/>
            <person name="Cuvelier M.L."/>
            <person name="Derelle E."/>
            <person name="Everett M.V."/>
            <person name="Foulon E."/>
            <person name="Grimwood J."/>
            <person name="Gundlach H."/>
            <person name="Henrissat B."/>
            <person name="Napoli C."/>
            <person name="McDonald S.M."/>
            <person name="Parker M.S."/>
            <person name="Rombauts S."/>
            <person name="Salamov A."/>
            <person name="Von Dassow P."/>
            <person name="Badger J.H."/>
            <person name="Coutinho P.M."/>
            <person name="Demir E."/>
            <person name="Dubchak I."/>
            <person name="Gentemann C."/>
            <person name="Eikrem W."/>
            <person name="Gready J.E."/>
            <person name="John U."/>
            <person name="Lanier W."/>
            <person name="Lindquist E.A."/>
            <person name="Lucas S."/>
            <person name="Mayer K.F."/>
            <person name="Moreau H."/>
            <person name="Not F."/>
            <person name="Otillar R."/>
            <person name="Panaud O."/>
            <person name="Pangilinan J."/>
            <person name="Paulsen I."/>
            <person name="Piegu B."/>
            <person name="Poliakov A."/>
            <person name="Robbens S."/>
            <person name="Schmutz J."/>
            <person name="Toulza E."/>
            <person name="Wyss T."/>
            <person name="Zelensky A."/>
            <person name="Zhou K."/>
            <person name="Armbrust E.V."/>
            <person name="Bhattacharya D."/>
            <person name="Goodenough U.W."/>
            <person name="Van de Peer Y."/>
            <person name="Grigoriev I.V."/>
        </authorList>
    </citation>
    <scope>NUCLEOTIDE SEQUENCE [LARGE SCALE GENOMIC DNA]</scope>
    <source>
        <strain evidence="16">RCC299 / NOUM17</strain>
    </source>
</reference>
<dbReference type="SMART" id="SM00849">
    <property type="entry name" value="Lactamase_B"/>
    <property type="match status" value="1"/>
</dbReference>
<dbReference type="InParanoid" id="C1DYQ5"/>
<organism evidence="15 16">
    <name type="scientific">Micromonas commoda (strain RCC299 / NOUM17 / CCMP2709)</name>
    <name type="common">Picoplanktonic green alga</name>
    <dbReference type="NCBI Taxonomy" id="296587"/>
    <lineage>
        <taxon>Eukaryota</taxon>
        <taxon>Viridiplantae</taxon>
        <taxon>Chlorophyta</taxon>
        <taxon>Mamiellophyceae</taxon>
        <taxon>Mamiellales</taxon>
        <taxon>Mamiellaceae</taxon>
        <taxon>Micromonas</taxon>
    </lineage>
</organism>
<keyword evidence="6" id="KW-0223">Dioxygenase</keyword>
<evidence type="ECO:0000256" key="11">
    <source>
        <dbReference type="ARBA" id="ARBA00050990"/>
    </source>
</evidence>
<keyword evidence="8" id="KW-0560">Oxidoreductase</keyword>
<evidence type="ECO:0000256" key="1">
    <source>
        <dbReference type="ARBA" id="ARBA00001954"/>
    </source>
</evidence>
<evidence type="ECO:0000256" key="6">
    <source>
        <dbReference type="ARBA" id="ARBA00022964"/>
    </source>
</evidence>
<evidence type="ECO:0000256" key="5">
    <source>
        <dbReference type="ARBA" id="ARBA00022946"/>
    </source>
</evidence>
<name>C1DYQ5_MICCC</name>
<comment type="catalytic activity">
    <reaction evidence="11">
        <text>S-sulfanylglutathione + O2 + H2O = sulfite + glutathione + 2 H(+)</text>
        <dbReference type="Rhea" id="RHEA:12981"/>
        <dbReference type="ChEBI" id="CHEBI:15377"/>
        <dbReference type="ChEBI" id="CHEBI:15378"/>
        <dbReference type="ChEBI" id="CHEBI:15379"/>
        <dbReference type="ChEBI" id="CHEBI:17359"/>
        <dbReference type="ChEBI" id="CHEBI:57925"/>
        <dbReference type="ChEBI" id="CHEBI:58905"/>
        <dbReference type="EC" id="1.13.11.18"/>
    </reaction>
</comment>
<evidence type="ECO:0000256" key="2">
    <source>
        <dbReference type="ARBA" id="ARBA00004173"/>
    </source>
</evidence>
<evidence type="ECO:0000313" key="16">
    <source>
        <dbReference type="Proteomes" id="UP000002009"/>
    </source>
</evidence>
<dbReference type="PANTHER" id="PTHR43084:SF1">
    <property type="entry name" value="PERSULFIDE DIOXYGENASE ETHE1, MITOCHONDRIAL"/>
    <property type="match status" value="1"/>
</dbReference>
<gene>
    <name evidence="15" type="ORF">MICPUN_93387</name>
</gene>
<dbReference type="EC" id="1.13.11.18" evidence="12"/>
<keyword evidence="4" id="KW-0479">Metal-binding</keyword>
<keyword evidence="7" id="KW-0007">Acetylation</keyword>
<dbReference type="GO" id="GO:0070813">
    <property type="term" value="P:hydrogen sulfide metabolic process"/>
    <property type="evidence" value="ECO:0007669"/>
    <property type="project" value="TreeGrafter"/>
</dbReference>
<comment type="similarity">
    <text evidence="3">Belongs to the metallo-beta-lactamase superfamily. Glyoxalase II family.</text>
</comment>
<keyword evidence="10" id="KW-0496">Mitochondrion</keyword>
<dbReference type="PANTHER" id="PTHR43084">
    <property type="entry name" value="PERSULFIDE DIOXYGENASE ETHE1"/>
    <property type="match status" value="1"/>
</dbReference>
<keyword evidence="9" id="KW-0408">Iron</keyword>
<evidence type="ECO:0000256" key="12">
    <source>
        <dbReference type="ARBA" id="ARBA00066686"/>
    </source>
</evidence>
<sequence length="389" mass="41673">MTFPDGTIAYDADGVVLAGDMTEDQVKACLAAGAKSWLYLNEECNKACPKAAVEAASVPFEMVPLMTPASLTNECVDKLVAYVDSAPKPAVIQCSTATRASIPYILHKAKTDKLPAASAMALAASMTPPLKFLEKPPLASAVKRALTHANRKPVIFRQLFDTSGSSTYTYLIADGPGGEAVLIDPVLEMVDRDLKLIDELGVKLKYAVNTHCHADHVTGSGAIKAARPEVRSIIAAASGAQADIKIGHGDRIEFGSMFLEVRATPGHTDGCLSYVCDDMVFTGDAVLIRGCGRTDFQQGSADRLYESVHTQIFSLPNDTIIYPAHDYKGHRCSTVGEEKALNPRLGSGKTKDEFVEIMANLNLPYPKKIDEALPKNMVCGIQEGMPTPA</sequence>
<evidence type="ECO:0000256" key="13">
    <source>
        <dbReference type="ARBA" id="ARBA00077964"/>
    </source>
</evidence>
<comment type="cofactor">
    <cofactor evidence="1">
        <name>Fe(2+)</name>
        <dbReference type="ChEBI" id="CHEBI:29033"/>
    </cofactor>
</comment>
<dbReference type="Pfam" id="PF00753">
    <property type="entry name" value="Lactamase_B"/>
    <property type="match status" value="1"/>
</dbReference>
<dbReference type="InterPro" id="IPR036866">
    <property type="entry name" value="RibonucZ/Hydroxyglut_hydro"/>
</dbReference>
<dbReference type="RefSeq" id="XP_002500211.1">
    <property type="nucleotide sequence ID" value="XM_002500165.1"/>
</dbReference>
<dbReference type="SUPFAM" id="SSF56281">
    <property type="entry name" value="Metallo-hydrolase/oxidoreductase"/>
    <property type="match status" value="1"/>
</dbReference>
<evidence type="ECO:0000259" key="14">
    <source>
        <dbReference type="SMART" id="SM00849"/>
    </source>
</evidence>
<feature type="domain" description="Metallo-beta-lactamase" evidence="14">
    <location>
        <begin position="166"/>
        <end position="325"/>
    </location>
</feature>
<dbReference type="EMBL" id="CP001323">
    <property type="protein sequence ID" value="ACO61469.1"/>
    <property type="molecule type" value="Genomic_DNA"/>
</dbReference>
<evidence type="ECO:0000256" key="4">
    <source>
        <dbReference type="ARBA" id="ARBA00022723"/>
    </source>
</evidence>
<dbReference type="InterPro" id="IPR001279">
    <property type="entry name" value="Metallo-B-lactamas"/>
</dbReference>
<dbReference type="eggNOG" id="KOG0814">
    <property type="taxonomic scope" value="Eukaryota"/>
</dbReference>
<dbReference type="GO" id="GO:0050313">
    <property type="term" value="F:sulfur dioxygenase activity"/>
    <property type="evidence" value="ECO:0007669"/>
    <property type="project" value="UniProtKB-EC"/>
</dbReference>
<evidence type="ECO:0000256" key="10">
    <source>
        <dbReference type="ARBA" id="ARBA00023128"/>
    </source>
</evidence>
<dbReference type="CDD" id="cd07724">
    <property type="entry name" value="POD-like_MBL-fold"/>
    <property type="match status" value="1"/>
</dbReference>
<dbReference type="InterPro" id="IPR044528">
    <property type="entry name" value="POD-like_MBL-fold"/>
</dbReference>
<evidence type="ECO:0000256" key="8">
    <source>
        <dbReference type="ARBA" id="ARBA00023002"/>
    </source>
</evidence>
<dbReference type="OrthoDB" id="449487at2759"/>
<dbReference type="STRING" id="296587.C1DYQ5"/>
<dbReference type="InterPro" id="IPR029021">
    <property type="entry name" value="Prot-tyrosine_phosphatase-like"/>
</dbReference>
<dbReference type="Gene3D" id="3.90.190.10">
    <property type="entry name" value="Protein tyrosine phosphatase superfamily"/>
    <property type="match status" value="1"/>
</dbReference>
<dbReference type="InterPro" id="IPR051682">
    <property type="entry name" value="Mito_Persulfide_Diox"/>
</dbReference>
<dbReference type="GO" id="GO:0005739">
    <property type="term" value="C:mitochondrion"/>
    <property type="evidence" value="ECO:0007669"/>
    <property type="project" value="UniProtKB-SubCell"/>
</dbReference>
<dbReference type="GO" id="GO:0006749">
    <property type="term" value="P:glutathione metabolic process"/>
    <property type="evidence" value="ECO:0007669"/>
    <property type="project" value="InterPro"/>
</dbReference>
<evidence type="ECO:0000256" key="3">
    <source>
        <dbReference type="ARBA" id="ARBA00006759"/>
    </source>
</evidence>
<evidence type="ECO:0000313" key="15">
    <source>
        <dbReference type="EMBL" id="ACO61469.1"/>
    </source>
</evidence>
<dbReference type="KEGG" id="mis:MICPUN_93387"/>
<dbReference type="Proteomes" id="UP000002009">
    <property type="component" value="Chromosome 2"/>
</dbReference>
<evidence type="ECO:0000256" key="7">
    <source>
        <dbReference type="ARBA" id="ARBA00022990"/>
    </source>
</evidence>
<dbReference type="GeneID" id="8240922"/>
<proteinExistence type="inferred from homology"/>
<dbReference type="FunFam" id="3.60.15.10:FF:000013">
    <property type="entry name" value="Persulfide dioxygenase ETHE1, mitochondrial"/>
    <property type="match status" value="1"/>
</dbReference>
<protein>
    <recommendedName>
        <fullName evidence="12">persulfide dioxygenase</fullName>
        <ecNumber evidence="12">1.13.11.18</ecNumber>
    </recommendedName>
    <alternativeName>
        <fullName evidence="13">Sulfur dioxygenase ETHE1</fullName>
    </alternativeName>
</protein>
<dbReference type="FunCoup" id="C1DYQ5">
    <property type="interactions" value="942"/>
</dbReference>